<reference evidence="11" key="1">
    <citation type="submission" date="2016-06" db="UniProtKB">
        <authorList>
            <consortium name="WormBaseParasite"/>
        </authorList>
    </citation>
    <scope>IDENTIFICATION</scope>
</reference>
<keyword evidence="5" id="KW-0862">Zinc</keyword>
<dbReference type="PROSITE" id="PS50294">
    <property type="entry name" value="WD_REPEATS_REGION"/>
    <property type="match status" value="3"/>
</dbReference>
<dbReference type="InterPro" id="IPR017455">
    <property type="entry name" value="Znf_FYVE-rel"/>
</dbReference>
<dbReference type="InterPro" id="IPR015943">
    <property type="entry name" value="WD40/YVTN_repeat-like_dom_sf"/>
</dbReference>
<evidence type="ECO:0000256" key="1">
    <source>
        <dbReference type="ARBA" id="ARBA00022574"/>
    </source>
</evidence>
<dbReference type="EMBL" id="UYRW01002316">
    <property type="protein sequence ID" value="VDK84397.1"/>
    <property type="molecule type" value="Genomic_DNA"/>
</dbReference>
<dbReference type="InterPro" id="IPR036322">
    <property type="entry name" value="WD40_repeat_dom_sf"/>
</dbReference>
<dbReference type="OrthoDB" id="63070at2759"/>
<dbReference type="Pfam" id="PF01363">
    <property type="entry name" value="FYVE"/>
    <property type="match status" value="1"/>
</dbReference>
<gene>
    <name evidence="9" type="ORF">NOO_LOCUS6970</name>
</gene>
<dbReference type="PROSITE" id="PS00678">
    <property type="entry name" value="WD_REPEATS_1"/>
    <property type="match status" value="2"/>
</dbReference>
<evidence type="ECO:0000256" key="2">
    <source>
        <dbReference type="ARBA" id="ARBA00022723"/>
    </source>
</evidence>
<evidence type="ECO:0000259" key="8">
    <source>
        <dbReference type="PROSITE" id="PS50178"/>
    </source>
</evidence>
<dbReference type="InterPro" id="IPR019775">
    <property type="entry name" value="WD40_repeat_CS"/>
</dbReference>
<evidence type="ECO:0000313" key="10">
    <source>
        <dbReference type="Proteomes" id="UP000271087"/>
    </source>
</evidence>
<dbReference type="InterPro" id="IPR042234">
    <property type="entry name" value="WDFY1/WDFY2"/>
</dbReference>
<dbReference type="Proteomes" id="UP000271087">
    <property type="component" value="Unassembled WGS sequence"/>
</dbReference>
<keyword evidence="4 6" id="KW-0863">Zinc-finger</keyword>
<dbReference type="PANTHER" id="PTHR46189">
    <property type="entry name" value="LD41958P"/>
    <property type="match status" value="1"/>
</dbReference>
<dbReference type="FunFam" id="3.30.40.10:FF:000105">
    <property type="entry name" value="WD repeat and FYVE domain-containing protein 2"/>
    <property type="match status" value="1"/>
</dbReference>
<evidence type="ECO:0000256" key="7">
    <source>
        <dbReference type="PROSITE-ProRule" id="PRU00221"/>
    </source>
</evidence>
<sequence length="499" mass="56943">MNIDNEPIIWTSSDKGEVICGLWELTEFDEVHKQHYHILTLEKDLTFEIPYRLLLRTVQHPHDTFTTCKLQYNLQHKGRYLIYYWEQSMAAVINAKPSSLTRCSMGIGKPVLLHKIEGQISRVNGIHLLSTEEGVLTISDDRSLRVYLKRDNEQFWPSIYHYLPFSPSSMHFDEYKLRLFVGLINGSVYEYKVAEDMNSLSEQRHWMAHLSLVTSVLYSPEAELIFSCSKDKTTVWHCSETSVKMGSYTGESGFTALEFDVSSKFVFLGDSGGGVILLRLNGSEANVVTTLSAHTNTITSLAWDSERQLLFSAGADHLVIMWDIGGKKGQAFELNAHNNRLTCLRYAQHKKRLFSADEDGSLVCWDMTAKRVETPGWKTSDSCQLCDSPFFWNFREMWDKKVVGLRQHHCRTCGNAVCAKCCANTTRYPPMGYELPVRICNACQSRMQQFPDQFDLTSLAVISKLHQGIICMHLQESTGRLVTAGSDRILMIWDVKQLV</sequence>
<evidence type="ECO:0000256" key="6">
    <source>
        <dbReference type="PROSITE-ProRule" id="PRU00091"/>
    </source>
</evidence>
<dbReference type="SMART" id="SM00320">
    <property type="entry name" value="WD40"/>
    <property type="match status" value="5"/>
</dbReference>
<evidence type="ECO:0000256" key="5">
    <source>
        <dbReference type="ARBA" id="ARBA00022833"/>
    </source>
</evidence>
<reference evidence="9 10" key="2">
    <citation type="submission" date="2018-08" db="EMBL/GenBank/DDBJ databases">
        <authorList>
            <person name="Laetsch R D."/>
            <person name="Stevens L."/>
            <person name="Kumar S."/>
            <person name="Blaxter L. M."/>
        </authorList>
    </citation>
    <scope>NUCLEOTIDE SEQUENCE [LARGE SCALE GENOMIC DNA]</scope>
</reference>
<dbReference type="SUPFAM" id="SSF57903">
    <property type="entry name" value="FYVE/PHD zinc finger"/>
    <property type="match status" value="1"/>
</dbReference>
<feature type="repeat" description="WD" evidence="7">
    <location>
        <begin position="334"/>
        <end position="375"/>
    </location>
</feature>
<feature type="domain" description="FYVE-type" evidence="8">
    <location>
        <begin position="377"/>
        <end position="448"/>
    </location>
</feature>
<evidence type="ECO:0000256" key="3">
    <source>
        <dbReference type="ARBA" id="ARBA00022737"/>
    </source>
</evidence>
<keyword evidence="10" id="KW-1185">Reference proteome</keyword>
<evidence type="ECO:0000313" key="9">
    <source>
        <dbReference type="EMBL" id="VDK84397.1"/>
    </source>
</evidence>
<evidence type="ECO:0000313" key="11">
    <source>
        <dbReference type="WBParaSite" id="nOo.2.0.1.t06970-RA"/>
    </source>
</evidence>
<dbReference type="InterPro" id="IPR011011">
    <property type="entry name" value="Znf_FYVE_PHD"/>
</dbReference>
<dbReference type="CDD" id="cd15718">
    <property type="entry name" value="FYVE_WDFY1_like"/>
    <property type="match status" value="1"/>
</dbReference>
<dbReference type="Gene3D" id="2.130.10.10">
    <property type="entry name" value="YVTN repeat-like/Quinoprotein amine dehydrogenase"/>
    <property type="match status" value="2"/>
</dbReference>
<dbReference type="SMART" id="SM00064">
    <property type="entry name" value="FYVE"/>
    <property type="match status" value="1"/>
</dbReference>
<dbReference type="Gene3D" id="3.30.40.10">
    <property type="entry name" value="Zinc/RING finger domain, C3HC4 (zinc finger)"/>
    <property type="match status" value="1"/>
</dbReference>
<dbReference type="InterPro" id="IPR013083">
    <property type="entry name" value="Znf_RING/FYVE/PHD"/>
</dbReference>
<feature type="repeat" description="WD" evidence="7">
    <location>
        <begin position="462"/>
        <end position="499"/>
    </location>
</feature>
<dbReference type="SUPFAM" id="SSF50978">
    <property type="entry name" value="WD40 repeat-like"/>
    <property type="match status" value="1"/>
</dbReference>
<keyword evidence="2" id="KW-0479">Metal-binding</keyword>
<keyword evidence="3" id="KW-0677">Repeat</keyword>
<dbReference type="PANTHER" id="PTHR46189:SF1">
    <property type="entry name" value="LD41958P"/>
    <property type="match status" value="1"/>
</dbReference>
<proteinExistence type="predicted"/>
<dbReference type="InterPro" id="IPR000306">
    <property type="entry name" value="Znf_FYVE"/>
</dbReference>
<dbReference type="WBParaSite" id="nOo.2.0.1.t06970-RA">
    <property type="protein sequence ID" value="nOo.2.0.1.t06970-RA"/>
    <property type="gene ID" value="nOo.2.0.1.g06970"/>
</dbReference>
<dbReference type="GO" id="GO:0008270">
    <property type="term" value="F:zinc ion binding"/>
    <property type="evidence" value="ECO:0007669"/>
    <property type="project" value="UniProtKB-KW"/>
</dbReference>
<keyword evidence="1 7" id="KW-0853">WD repeat</keyword>
<dbReference type="STRING" id="42157.A0A182EFV2"/>
<name>A0A182EFV2_ONCOC</name>
<organism evidence="11">
    <name type="scientific">Onchocerca ochengi</name>
    <name type="common">Filarial nematode worm</name>
    <dbReference type="NCBI Taxonomy" id="42157"/>
    <lineage>
        <taxon>Eukaryota</taxon>
        <taxon>Metazoa</taxon>
        <taxon>Ecdysozoa</taxon>
        <taxon>Nematoda</taxon>
        <taxon>Chromadorea</taxon>
        <taxon>Rhabditida</taxon>
        <taxon>Spirurina</taxon>
        <taxon>Spiruromorpha</taxon>
        <taxon>Filarioidea</taxon>
        <taxon>Onchocercidae</taxon>
        <taxon>Onchocerca</taxon>
    </lineage>
</organism>
<dbReference type="PROSITE" id="PS50082">
    <property type="entry name" value="WD_REPEATS_2"/>
    <property type="match status" value="3"/>
</dbReference>
<dbReference type="GO" id="GO:0005769">
    <property type="term" value="C:early endosome"/>
    <property type="evidence" value="ECO:0007669"/>
    <property type="project" value="TreeGrafter"/>
</dbReference>
<accession>A0A182EFV2</accession>
<dbReference type="AlphaFoldDB" id="A0A182EFV2"/>
<feature type="repeat" description="WD" evidence="7">
    <location>
        <begin position="291"/>
        <end position="324"/>
    </location>
</feature>
<evidence type="ECO:0000256" key="4">
    <source>
        <dbReference type="ARBA" id="ARBA00022771"/>
    </source>
</evidence>
<dbReference type="PROSITE" id="PS50178">
    <property type="entry name" value="ZF_FYVE"/>
    <property type="match status" value="1"/>
</dbReference>
<dbReference type="InterPro" id="IPR001680">
    <property type="entry name" value="WD40_rpt"/>
</dbReference>
<protein>
    <submittedName>
        <fullName evidence="11">FYVE-type domain-containing protein</fullName>
    </submittedName>
</protein>
<dbReference type="Pfam" id="PF00400">
    <property type="entry name" value="WD40"/>
    <property type="match status" value="3"/>
</dbReference>